<dbReference type="KEGG" id="tsr:106543370"/>
<evidence type="ECO:0000313" key="4">
    <source>
        <dbReference type="RefSeq" id="XP_013914891.1"/>
    </source>
</evidence>
<feature type="coiled-coil region" evidence="1">
    <location>
        <begin position="89"/>
        <end position="116"/>
    </location>
</feature>
<dbReference type="AlphaFoldDB" id="A0A6I9XLQ9"/>
<reference evidence="4" key="1">
    <citation type="submission" date="2025-08" db="UniProtKB">
        <authorList>
            <consortium name="RefSeq"/>
        </authorList>
    </citation>
    <scope>IDENTIFICATION</scope>
    <source>
        <tissue evidence="4">Skeletal muscle</tissue>
    </source>
</reference>
<feature type="coiled-coil region" evidence="1">
    <location>
        <begin position="168"/>
        <end position="223"/>
    </location>
</feature>
<accession>A0A6I9XLQ9</accession>
<proteinExistence type="predicted"/>
<evidence type="ECO:0000256" key="2">
    <source>
        <dbReference type="SAM" id="MobiDB-lite"/>
    </source>
</evidence>
<dbReference type="PANTHER" id="PTHR47728:SF1">
    <property type="entry name" value="RAB GTPASE ACTIVATING PROTEIN 1 LIKE"/>
    <property type="match status" value="1"/>
</dbReference>
<keyword evidence="1" id="KW-0175">Coiled coil</keyword>
<organism evidence="3 4">
    <name type="scientific">Thamnophis sirtalis</name>
    <dbReference type="NCBI Taxonomy" id="35019"/>
    <lineage>
        <taxon>Eukaryota</taxon>
        <taxon>Metazoa</taxon>
        <taxon>Chordata</taxon>
        <taxon>Craniata</taxon>
        <taxon>Vertebrata</taxon>
        <taxon>Euteleostomi</taxon>
        <taxon>Lepidosauria</taxon>
        <taxon>Squamata</taxon>
        <taxon>Bifurcata</taxon>
        <taxon>Unidentata</taxon>
        <taxon>Episquamata</taxon>
        <taxon>Toxicofera</taxon>
        <taxon>Serpentes</taxon>
        <taxon>Colubroidea</taxon>
        <taxon>Colubridae</taxon>
        <taxon>Natricinae</taxon>
        <taxon>Thamnophis</taxon>
    </lineage>
</organism>
<name>A0A6I9XLQ9_9SAUR</name>
<gene>
    <name evidence="4" type="primary">LOC106543370</name>
</gene>
<dbReference type="RefSeq" id="XP_013914891.1">
    <property type="nucleotide sequence ID" value="XM_014059416.1"/>
</dbReference>
<sequence length="255" mass="29387">MMEEISVVMAYDSHVFSQLYDEDFLASRVANSKPRYVVPTKKLKKYEREYQMMRENQLQQEDPLDRYKLFSCLIKISVNCFFPPFTQLKEIFRKQLEKAESEIKKTSAIIAEYKQICSQLSSRLERQQVASKEELEVVKGKVMTCKHCSEIFSKEGTLKVPAAKDRPGEDTDDEKDALKKQLREMELDLAQTKLQLVEAKCKIQELEHQRGALMSEIQTAKNSWFSKTLNSIKTATGTQPLQQPQLSSSPKEGST</sequence>
<dbReference type="OrthoDB" id="295078at2759"/>
<evidence type="ECO:0000313" key="3">
    <source>
        <dbReference type="Proteomes" id="UP000504617"/>
    </source>
</evidence>
<dbReference type="PANTHER" id="PTHR47728">
    <property type="entry name" value="RAB GTPASE-ACTIVATING PROTEIN 1-LIKE"/>
    <property type="match status" value="1"/>
</dbReference>
<feature type="region of interest" description="Disordered" evidence="2">
    <location>
        <begin position="235"/>
        <end position="255"/>
    </location>
</feature>
<dbReference type="GeneID" id="106543370"/>
<protein>
    <submittedName>
        <fullName evidence="4">Rab GTPase-activating protein 1-like, isoform 10</fullName>
    </submittedName>
</protein>
<feature type="compositionally biased region" description="Low complexity" evidence="2">
    <location>
        <begin position="239"/>
        <end position="255"/>
    </location>
</feature>
<dbReference type="Proteomes" id="UP000504617">
    <property type="component" value="Unplaced"/>
</dbReference>
<keyword evidence="3" id="KW-1185">Reference proteome</keyword>
<evidence type="ECO:0000256" key="1">
    <source>
        <dbReference type="SAM" id="Coils"/>
    </source>
</evidence>